<evidence type="ECO:0000313" key="6">
    <source>
        <dbReference type="Ensembl" id="ENSOMEP00000000278.1"/>
    </source>
</evidence>
<dbReference type="Ensembl" id="ENSOMET00000016104.1">
    <property type="protein sequence ID" value="ENSOMEP00000000278.1"/>
    <property type="gene ID" value="ENSOMEG00000001175.1"/>
</dbReference>
<keyword evidence="2" id="KW-0964">Secreted</keyword>
<sequence>ILINIMELLILGIFKTQTIKKLAFFLIIGCEHGRWNCSLEHCPVDGGLSPWGPWSSCSLSCGGVGVTTRSRACTQPSPTHGGSDCQGPLQETTYCQAPDCPGRVLLHLCVAEETCVMQVRVMHVCVFLFQFIQQKSRLFQVSVPFLLLSFDCYTVLICVIQSCLFLLFPLKEDSGFSPWSTWSPCTKTCTDVESPAVKSRHRSCVRPPCSGSSHQDKPCNLPQCPVNGGWSRWSPWSRCDKLCGGGRSIRTRTCSSPPPKNGGRKCEGEKNQIKPCNTKPCGEPDWTLNVDGGWTPWSVWSDCSVTCGGGTQVQTRACINPPPRNNGSDCSGPDRKTQDCQTPPCLGLCTAEKMSFSN</sequence>
<keyword evidence="7" id="KW-1185">Reference proteome</keyword>
<dbReference type="Pfam" id="PF00090">
    <property type="entry name" value="TSP_1"/>
    <property type="match status" value="4"/>
</dbReference>
<dbReference type="AlphaFoldDB" id="A0A3B3B5G8"/>
<dbReference type="STRING" id="30732.ENSOMEP00000000278"/>
<dbReference type="FunFam" id="2.20.100.10:FF:000007">
    <property type="entry name" value="Thrombospondin 1"/>
    <property type="match status" value="2"/>
</dbReference>
<dbReference type="PROSITE" id="PS50092">
    <property type="entry name" value="TSP1"/>
    <property type="match status" value="4"/>
</dbReference>
<dbReference type="Proteomes" id="UP000261560">
    <property type="component" value="Unplaced"/>
</dbReference>
<keyword evidence="5" id="KW-1015">Disulfide bond</keyword>
<dbReference type="InterPro" id="IPR036383">
    <property type="entry name" value="TSP1_rpt_sf"/>
</dbReference>
<evidence type="ECO:0000256" key="2">
    <source>
        <dbReference type="ARBA" id="ARBA00022525"/>
    </source>
</evidence>
<dbReference type="InterPro" id="IPR052065">
    <property type="entry name" value="Compl_asym_regulator"/>
</dbReference>
<dbReference type="SUPFAM" id="SSF82895">
    <property type="entry name" value="TSP-1 type 1 repeat"/>
    <property type="match status" value="4"/>
</dbReference>
<dbReference type="Gene3D" id="2.20.100.10">
    <property type="entry name" value="Thrombospondin type-1 (TSP1) repeat"/>
    <property type="match status" value="4"/>
</dbReference>
<dbReference type="InterPro" id="IPR000884">
    <property type="entry name" value="TSP1_rpt"/>
</dbReference>
<evidence type="ECO:0000256" key="3">
    <source>
        <dbReference type="ARBA" id="ARBA00022729"/>
    </source>
</evidence>
<protein>
    <recommendedName>
        <fullName evidence="8">Complement factor properdin</fullName>
    </recommendedName>
</protein>
<evidence type="ECO:0000256" key="4">
    <source>
        <dbReference type="ARBA" id="ARBA00022737"/>
    </source>
</evidence>
<dbReference type="PaxDb" id="30732-ENSOMEP00000000278"/>
<name>A0A3B3B5G8_ORYME</name>
<keyword evidence="3" id="KW-0732">Signal</keyword>
<evidence type="ECO:0008006" key="8">
    <source>
        <dbReference type="Google" id="ProtNLM"/>
    </source>
</evidence>
<proteinExistence type="predicted"/>
<comment type="subcellular location">
    <subcellularLocation>
        <location evidence="1">Secreted</location>
    </subcellularLocation>
</comment>
<dbReference type="SMART" id="SM00209">
    <property type="entry name" value="TSP1"/>
    <property type="match status" value="4"/>
</dbReference>
<reference evidence="6" key="2">
    <citation type="submission" date="2025-09" db="UniProtKB">
        <authorList>
            <consortium name="Ensembl"/>
        </authorList>
    </citation>
    <scope>IDENTIFICATION</scope>
</reference>
<dbReference type="FunFam" id="2.20.100.10:FF:000002">
    <property type="entry name" value="Unc-5 netrin receptor C"/>
    <property type="match status" value="1"/>
</dbReference>
<accession>A0A3B3B5G8</accession>
<organism evidence="6 7">
    <name type="scientific">Oryzias melastigma</name>
    <name type="common">Marine medaka</name>
    <dbReference type="NCBI Taxonomy" id="30732"/>
    <lineage>
        <taxon>Eukaryota</taxon>
        <taxon>Metazoa</taxon>
        <taxon>Chordata</taxon>
        <taxon>Craniata</taxon>
        <taxon>Vertebrata</taxon>
        <taxon>Euteleostomi</taxon>
        <taxon>Actinopterygii</taxon>
        <taxon>Neopterygii</taxon>
        <taxon>Teleostei</taxon>
        <taxon>Neoteleostei</taxon>
        <taxon>Acanthomorphata</taxon>
        <taxon>Ovalentaria</taxon>
        <taxon>Atherinomorphae</taxon>
        <taxon>Beloniformes</taxon>
        <taxon>Adrianichthyidae</taxon>
        <taxon>Oryziinae</taxon>
        <taxon>Oryzias</taxon>
    </lineage>
</organism>
<dbReference type="OMA" id="RTCPVPC"/>
<reference evidence="6" key="1">
    <citation type="submission" date="2025-08" db="UniProtKB">
        <authorList>
            <consortium name="Ensembl"/>
        </authorList>
    </citation>
    <scope>IDENTIFICATION</scope>
</reference>
<evidence type="ECO:0000313" key="7">
    <source>
        <dbReference type="Proteomes" id="UP000261560"/>
    </source>
</evidence>
<dbReference type="PANTHER" id="PTHR22906:SF43">
    <property type="entry name" value="PROPERDIN"/>
    <property type="match status" value="1"/>
</dbReference>
<evidence type="ECO:0000256" key="1">
    <source>
        <dbReference type="ARBA" id="ARBA00004613"/>
    </source>
</evidence>
<dbReference type="PRINTS" id="PR01705">
    <property type="entry name" value="TSP1REPEAT"/>
</dbReference>
<keyword evidence="4" id="KW-0677">Repeat</keyword>
<evidence type="ECO:0000256" key="5">
    <source>
        <dbReference type="ARBA" id="ARBA00023157"/>
    </source>
</evidence>
<dbReference type="PANTHER" id="PTHR22906">
    <property type="entry name" value="PROPERDIN"/>
    <property type="match status" value="1"/>
</dbReference>
<dbReference type="GeneTree" id="ENSGT00940000155829"/>